<sequence length="293" mass="33472">MSSHYEINKGLRDYFDLVSNTLKLIDQQPAHGPSAVDLAALREIIRCAEGSKVLENLISTETRIEATLKKLESEKKMLEESKIAFEKEKADLFEAEKQLVEMAQNQLGNTMMNATEKIQLDLNAVMEVVNQIKAATATSHDAAPSRVAELRLQNKYWESRLKLLEDLVRCEVFIQGFNQDLPNNLETTIFVMDCAAHNGDAMYRRFHEFRMTGKEFRPLCLYGVLEAGHKDENVDKQICLCPTDLWPYNQRESQDKCTLQIMPVVADNRRKLVFIFDGCVEGSVRRNRGEHSA</sequence>
<evidence type="ECO:0000256" key="1">
    <source>
        <dbReference type="SAM" id="Coils"/>
    </source>
</evidence>
<evidence type="ECO:0000313" key="2">
    <source>
        <dbReference type="EMBL" id="KAK0732552.1"/>
    </source>
</evidence>
<feature type="coiled-coil region" evidence="1">
    <location>
        <begin position="54"/>
        <end position="105"/>
    </location>
</feature>
<evidence type="ECO:0000313" key="3">
    <source>
        <dbReference type="Proteomes" id="UP001172159"/>
    </source>
</evidence>
<keyword evidence="3" id="KW-1185">Reference proteome</keyword>
<dbReference type="EMBL" id="JAUKTV010000008">
    <property type="protein sequence ID" value="KAK0732552.1"/>
    <property type="molecule type" value="Genomic_DNA"/>
</dbReference>
<comment type="caution">
    <text evidence="2">The sequence shown here is derived from an EMBL/GenBank/DDBJ whole genome shotgun (WGS) entry which is preliminary data.</text>
</comment>
<keyword evidence="1" id="KW-0175">Coiled coil</keyword>
<dbReference type="Proteomes" id="UP001172159">
    <property type="component" value="Unassembled WGS sequence"/>
</dbReference>
<gene>
    <name evidence="2" type="ORF">B0T21DRAFT_412726</name>
</gene>
<proteinExistence type="predicted"/>
<reference evidence="2" key="1">
    <citation type="submission" date="2023-06" db="EMBL/GenBank/DDBJ databases">
        <title>Genome-scale phylogeny and comparative genomics of the fungal order Sordariales.</title>
        <authorList>
            <consortium name="Lawrence Berkeley National Laboratory"/>
            <person name="Hensen N."/>
            <person name="Bonometti L."/>
            <person name="Westerberg I."/>
            <person name="Brannstrom I.O."/>
            <person name="Guillou S."/>
            <person name="Cros-Aarteil S."/>
            <person name="Calhoun S."/>
            <person name="Haridas S."/>
            <person name="Kuo A."/>
            <person name="Mondo S."/>
            <person name="Pangilinan J."/>
            <person name="Riley R."/>
            <person name="Labutti K."/>
            <person name="Andreopoulos B."/>
            <person name="Lipzen A."/>
            <person name="Chen C."/>
            <person name="Yanf M."/>
            <person name="Daum C."/>
            <person name="Ng V."/>
            <person name="Clum A."/>
            <person name="Steindorff A."/>
            <person name="Ohm R."/>
            <person name="Martin F."/>
            <person name="Silar P."/>
            <person name="Natvig D."/>
            <person name="Lalanne C."/>
            <person name="Gautier V."/>
            <person name="Ament-Velasquez S.L."/>
            <person name="Kruys A."/>
            <person name="Hutchinson M.I."/>
            <person name="Powell A.J."/>
            <person name="Barry K."/>
            <person name="Miller A.N."/>
            <person name="Grigoriev I.V."/>
            <person name="Debuchy R."/>
            <person name="Gladieux P."/>
            <person name="Thoren M.H."/>
            <person name="Johannesson H."/>
        </authorList>
    </citation>
    <scope>NUCLEOTIDE SEQUENCE</scope>
    <source>
        <strain evidence="2">CBS 540.89</strain>
    </source>
</reference>
<organism evidence="2 3">
    <name type="scientific">Apiosordaria backusii</name>
    <dbReference type="NCBI Taxonomy" id="314023"/>
    <lineage>
        <taxon>Eukaryota</taxon>
        <taxon>Fungi</taxon>
        <taxon>Dikarya</taxon>
        <taxon>Ascomycota</taxon>
        <taxon>Pezizomycotina</taxon>
        <taxon>Sordariomycetes</taxon>
        <taxon>Sordariomycetidae</taxon>
        <taxon>Sordariales</taxon>
        <taxon>Lasiosphaeriaceae</taxon>
        <taxon>Apiosordaria</taxon>
    </lineage>
</organism>
<accession>A0AA40BE25</accession>
<name>A0AA40BE25_9PEZI</name>
<protein>
    <submittedName>
        <fullName evidence="2">Uncharacterized protein</fullName>
    </submittedName>
</protein>
<dbReference type="AlphaFoldDB" id="A0AA40BE25"/>